<evidence type="ECO:0000256" key="3">
    <source>
        <dbReference type="ARBA" id="ARBA00023002"/>
    </source>
</evidence>
<dbReference type="Gene3D" id="1.10.150.120">
    <property type="entry name" value="[2Fe-2S]-binding domain"/>
    <property type="match status" value="1"/>
</dbReference>
<evidence type="ECO:0000313" key="7">
    <source>
        <dbReference type="EMBL" id="SDB07846.1"/>
    </source>
</evidence>
<keyword evidence="4" id="KW-0408">Iron</keyword>
<proteinExistence type="predicted"/>
<evidence type="ECO:0000256" key="4">
    <source>
        <dbReference type="ARBA" id="ARBA00023004"/>
    </source>
</evidence>
<accession>A0A1G6AHN9</accession>
<evidence type="ECO:0000313" key="8">
    <source>
        <dbReference type="Proteomes" id="UP000199071"/>
    </source>
</evidence>
<evidence type="ECO:0000256" key="2">
    <source>
        <dbReference type="ARBA" id="ARBA00022723"/>
    </source>
</evidence>
<dbReference type="PROSITE" id="PS00197">
    <property type="entry name" value="2FE2S_FER_1"/>
    <property type="match status" value="1"/>
</dbReference>
<dbReference type="FunFam" id="3.10.20.30:FF:000020">
    <property type="entry name" value="Xanthine dehydrogenase iron-sulfur subunit"/>
    <property type="match status" value="1"/>
</dbReference>
<dbReference type="EMBL" id="FMXQ01000001">
    <property type="protein sequence ID" value="SDB07846.1"/>
    <property type="molecule type" value="Genomic_DNA"/>
</dbReference>
<dbReference type="GO" id="GO:0046872">
    <property type="term" value="F:metal ion binding"/>
    <property type="evidence" value="ECO:0007669"/>
    <property type="project" value="UniProtKB-KW"/>
</dbReference>
<name>A0A1G6AHN9_9HYPH</name>
<evidence type="ECO:0000259" key="6">
    <source>
        <dbReference type="PROSITE" id="PS51085"/>
    </source>
</evidence>
<keyword evidence="5" id="KW-0411">Iron-sulfur</keyword>
<dbReference type="InterPro" id="IPR051452">
    <property type="entry name" value="Diverse_Oxidoreductases"/>
</dbReference>
<dbReference type="PANTHER" id="PTHR44379:SF8">
    <property type="entry name" value="XANTHINE DEHYDROGENASE IRON-SULFUR-BINDING SUBUNIT XDHC-RELATED"/>
    <property type="match status" value="1"/>
</dbReference>
<dbReference type="SUPFAM" id="SSF47741">
    <property type="entry name" value="CO dehydrogenase ISP C-domain like"/>
    <property type="match status" value="1"/>
</dbReference>
<keyword evidence="3" id="KW-0560">Oxidoreductase</keyword>
<dbReference type="SUPFAM" id="SSF54292">
    <property type="entry name" value="2Fe-2S ferredoxin-like"/>
    <property type="match status" value="1"/>
</dbReference>
<dbReference type="InterPro" id="IPR036884">
    <property type="entry name" value="2Fe-2S-bd_dom_sf"/>
</dbReference>
<dbReference type="PANTHER" id="PTHR44379">
    <property type="entry name" value="OXIDOREDUCTASE WITH IRON-SULFUR SUBUNIT"/>
    <property type="match status" value="1"/>
</dbReference>
<dbReference type="Gene3D" id="3.10.20.30">
    <property type="match status" value="1"/>
</dbReference>
<dbReference type="InterPro" id="IPR036010">
    <property type="entry name" value="2Fe-2S_ferredoxin-like_sf"/>
</dbReference>
<dbReference type="Pfam" id="PF01799">
    <property type="entry name" value="Fer2_2"/>
    <property type="match status" value="1"/>
</dbReference>
<keyword evidence="1" id="KW-0001">2Fe-2S</keyword>
<dbReference type="PROSITE" id="PS51085">
    <property type="entry name" value="2FE2S_FER_2"/>
    <property type="match status" value="1"/>
</dbReference>
<dbReference type="InterPro" id="IPR001041">
    <property type="entry name" value="2Fe-2S_ferredoxin-type"/>
</dbReference>
<dbReference type="InterPro" id="IPR002888">
    <property type="entry name" value="2Fe-2S-bd"/>
</dbReference>
<dbReference type="GO" id="GO:0016491">
    <property type="term" value="F:oxidoreductase activity"/>
    <property type="evidence" value="ECO:0007669"/>
    <property type="project" value="UniProtKB-KW"/>
</dbReference>
<dbReference type="AlphaFoldDB" id="A0A1G6AHN9"/>
<gene>
    <name evidence="7" type="ORF">SAMN02982931_00625</name>
</gene>
<sequence>MARVPVVFTVNGTEAAEFVEPGAMLSDVLRDKLDLTGTRVGCSQGTCGACTVMIDGELILSCLTPAQRVNGKSVVTIEGVATNGELDPIQQAFATGFATQCGFCTSGMIVAAKALLDANPDPSRDEVVDAISGNICRCTGYEPIINAILSAAAERRVAKSA</sequence>
<feature type="domain" description="2Fe-2S ferredoxin-type" evidence="6">
    <location>
        <begin position="4"/>
        <end position="80"/>
    </location>
</feature>
<evidence type="ECO:0000256" key="5">
    <source>
        <dbReference type="ARBA" id="ARBA00023014"/>
    </source>
</evidence>
<dbReference type="InterPro" id="IPR012675">
    <property type="entry name" value="Beta-grasp_dom_sf"/>
</dbReference>
<dbReference type="Proteomes" id="UP000199071">
    <property type="component" value="Unassembled WGS sequence"/>
</dbReference>
<dbReference type="Pfam" id="PF00111">
    <property type="entry name" value="Fer2"/>
    <property type="match status" value="1"/>
</dbReference>
<dbReference type="RefSeq" id="WP_090874717.1">
    <property type="nucleotide sequence ID" value="NZ_FMXQ01000001.1"/>
</dbReference>
<dbReference type="CDD" id="cd00207">
    <property type="entry name" value="fer2"/>
    <property type="match status" value="1"/>
</dbReference>
<dbReference type="OrthoDB" id="9806714at2"/>
<dbReference type="GO" id="GO:0051537">
    <property type="term" value="F:2 iron, 2 sulfur cluster binding"/>
    <property type="evidence" value="ECO:0007669"/>
    <property type="project" value="UniProtKB-KW"/>
</dbReference>
<dbReference type="STRING" id="665467.SAMN02982931_00625"/>
<keyword evidence="2" id="KW-0479">Metal-binding</keyword>
<evidence type="ECO:0000256" key="1">
    <source>
        <dbReference type="ARBA" id="ARBA00022714"/>
    </source>
</evidence>
<organism evidence="7 8">
    <name type="scientific">Bauldia litoralis</name>
    <dbReference type="NCBI Taxonomy" id="665467"/>
    <lineage>
        <taxon>Bacteria</taxon>
        <taxon>Pseudomonadati</taxon>
        <taxon>Pseudomonadota</taxon>
        <taxon>Alphaproteobacteria</taxon>
        <taxon>Hyphomicrobiales</taxon>
        <taxon>Kaistiaceae</taxon>
        <taxon>Bauldia</taxon>
    </lineage>
</organism>
<keyword evidence="8" id="KW-1185">Reference proteome</keyword>
<reference evidence="7 8" key="1">
    <citation type="submission" date="2016-10" db="EMBL/GenBank/DDBJ databases">
        <authorList>
            <person name="de Groot N.N."/>
        </authorList>
    </citation>
    <scope>NUCLEOTIDE SEQUENCE [LARGE SCALE GENOMIC DNA]</scope>
    <source>
        <strain evidence="7 8">ATCC 35022</strain>
    </source>
</reference>
<dbReference type="InterPro" id="IPR006058">
    <property type="entry name" value="2Fe2S_fd_BS"/>
</dbReference>
<protein>
    <submittedName>
        <fullName evidence="7">Carbon-monoxide dehydrogenase small subunit</fullName>
    </submittedName>
</protein>